<dbReference type="Proteomes" id="UP001241169">
    <property type="component" value="Unassembled WGS sequence"/>
</dbReference>
<feature type="compositionally biased region" description="Basic residues" evidence="1">
    <location>
        <begin position="71"/>
        <end position="83"/>
    </location>
</feature>
<organism evidence="3 4">
    <name type="scientific">Colletotrichum paranaense</name>
    <dbReference type="NCBI Taxonomy" id="1914294"/>
    <lineage>
        <taxon>Eukaryota</taxon>
        <taxon>Fungi</taxon>
        <taxon>Dikarya</taxon>
        <taxon>Ascomycota</taxon>
        <taxon>Pezizomycotina</taxon>
        <taxon>Sordariomycetes</taxon>
        <taxon>Hypocreomycetidae</taxon>
        <taxon>Glomerellales</taxon>
        <taxon>Glomerellaceae</taxon>
        <taxon>Colletotrichum</taxon>
        <taxon>Colletotrichum acutatum species complex</taxon>
    </lineage>
</organism>
<accession>A0ABQ9RWZ3</accession>
<feature type="signal peptide" evidence="2">
    <location>
        <begin position="1"/>
        <end position="23"/>
    </location>
</feature>
<evidence type="ECO:0000313" key="3">
    <source>
        <dbReference type="EMBL" id="KAK1517324.1"/>
    </source>
</evidence>
<keyword evidence="2" id="KW-0732">Signal</keyword>
<evidence type="ECO:0000256" key="1">
    <source>
        <dbReference type="SAM" id="MobiDB-lite"/>
    </source>
</evidence>
<dbReference type="GeneID" id="85384332"/>
<dbReference type="EMBL" id="MOPA01000023">
    <property type="protein sequence ID" value="KAK1517324.1"/>
    <property type="molecule type" value="Genomic_DNA"/>
</dbReference>
<comment type="caution">
    <text evidence="3">The sequence shown here is derived from an EMBL/GenBank/DDBJ whole genome shotgun (WGS) entry which is preliminary data.</text>
</comment>
<sequence>MLVSSLKTIVTLSVALYATAVLAAPNVQMGADVQDLSEEQSDFDVVAGLGDTIEARGKPPRRPNNNNNNRRPGRNGKPRRPPK</sequence>
<feature type="chain" id="PRO_5046340669" evidence="2">
    <location>
        <begin position="24"/>
        <end position="83"/>
    </location>
</feature>
<protein>
    <submittedName>
        <fullName evidence="3">Uncharacterized protein</fullName>
    </submittedName>
</protein>
<evidence type="ECO:0000256" key="2">
    <source>
        <dbReference type="SAM" id="SignalP"/>
    </source>
</evidence>
<reference evidence="3 4" key="1">
    <citation type="submission" date="2016-10" db="EMBL/GenBank/DDBJ databases">
        <title>The genome sequence of Colletotrichum fioriniae PJ7.</title>
        <authorList>
            <person name="Baroncelli R."/>
        </authorList>
    </citation>
    <scope>NUCLEOTIDE SEQUENCE [LARGE SCALE GENOMIC DNA]</scope>
    <source>
        <strain evidence="3 4">IMI 384185</strain>
    </source>
</reference>
<proteinExistence type="predicted"/>
<gene>
    <name evidence="3" type="ORF">CPAR01_16188</name>
</gene>
<keyword evidence="4" id="KW-1185">Reference proteome</keyword>
<dbReference type="RefSeq" id="XP_060340914.1">
    <property type="nucleotide sequence ID" value="XM_060500433.1"/>
</dbReference>
<feature type="region of interest" description="Disordered" evidence="1">
    <location>
        <begin position="51"/>
        <end position="83"/>
    </location>
</feature>
<evidence type="ECO:0000313" key="4">
    <source>
        <dbReference type="Proteomes" id="UP001241169"/>
    </source>
</evidence>
<name>A0ABQ9RWZ3_9PEZI</name>